<feature type="transmembrane region" description="Helical" evidence="1">
    <location>
        <begin position="151"/>
        <end position="170"/>
    </location>
</feature>
<reference evidence="2 3" key="1">
    <citation type="submission" date="2020-05" db="EMBL/GenBank/DDBJ databases">
        <authorList>
            <person name="Whitworth D."/>
        </authorList>
    </citation>
    <scope>NUCLEOTIDE SEQUENCE [LARGE SCALE GENOMIC DNA]</scope>
    <source>
        <strain evidence="2 3">AM005</strain>
    </source>
</reference>
<sequence length="176" mass="18839">MRYELLLQTMTPGSPYEAARVDALLSERGVVARPDGVRRWSFKNGDVDIGELREGGQVVATELRVPLSDRPDLMREAVEAAAALASEAGVRLVDPQLGRSLTGKDDAGVVEQYVRTARYAGEVAGVPEAMGAGSYALEAEGSRGFQLSTRMVLIVMGIFVVLYLVVDTLVGQLGGR</sequence>
<proteinExistence type="predicted"/>
<keyword evidence="1" id="KW-0472">Membrane</keyword>
<gene>
    <name evidence="2" type="ORF">HNV28_26295</name>
</gene>
<dbReference type="EMBL" id="JABFNT010000101">
    <property type="protein sequence ID" value="NOJ81802.1"/>
    <property type="molecule type" value="Genomic_DNA"/>
</dbReference>
<comment type="caution">
    <text evidence="2">The sequence shown here is derived from an EMBL/GenBank/DDBJ whole genome shotgun (WGS) entry which is preliminary data.</text>
</comment>
<evidence type="ECO:0000256" key="1">
    <source>
        <dbReference type="SAM" id="Phobius"/>
    </source>
</evidence>
<name>A0A7Y4IM73_MYXXA</name>
<dbReference type="RefSeq" id="WP_171443778.1">
    <property type="nucleotide sequence ID" value="NZ_JABFNS010000108.1"/>
</dbReference>
<dbReference type="Proteomes" id="UP000533080">
    <property type="component" value="Unassembled WGS sequence"/>
</dbReference>
<keyword evidence="1" id="KW-1133">Transmembrane helix</keyword>
<protein>
    <submittedName>
        <fullName evidence="2">Uncharacterized protein</fullName>
    </submittedName>
</protein>
<dbReference type="AlphaFoldDB" id="A0A7Y4IM73"/>
<keyword evidence="1" id="KW-0812">Transmembrane</keyword>
<organism evidence="2 3">
    <name type="scientific">Myxococcus xanthus</name>
    <dbReference type="NCBI Taxonomy" id="34"/>
    <lineage>
        <taxon>Bacteria</taxon>
        <taxon>Pseudomonadati</taxon>
        <taxon>Myxococcota</taxon>
        <taxon>Myxococcia</taxon>
        <taxon>Myxococcales</taxon>
        <taxon>Cystobacterineae</taxon>
        <taxon>Myxococcaceae</taxon>
        <taxon>Myxococcus</taxon>
    </lineage>
</organism>
<evidence type="ECO:0000313" key="2">
    <source>
        <dbReference type="EMBL" id="NOJ81802.1"/>
    </source>
</evidence>
<accession>A0A7Y4IM73</accession>
<evidence type="ECO:0000313" key="3">
    <source>
        <dbReference type="Proteomes" id="UP000533080"/>
    </source>
</evidence>